<dbReference type="STRING" id="106549.A0A540MB41"/>
<feature type="compositionally biased region" description="Polar residues" evidence="1">
    <location>
        <begin position="316"/>
        <end position="326"/>
    </location>
</feature>
<feature type="region of interest" description="Disordered" evidence="1">
    <location>
        <begin position="308"/>
        <end position="343"/>
    </location>
</feature>
<protein>
    <recommendedName>
        <fullName evidence="2">C2 NT-type domain-containing protein</fullName>
    </recommendedName>
</protein>
<feature type="domain" description="C2 NT-type" evidence="2">
    <location>
        <begin position="4"/>
        <end position="170"/>
    </location>
</feature>
<sequence length="631" mass="71690">MKWSPWPGWETKRFHVKVSQLKLQGFNFDKEKDRVGVIEVKWKGYKPGGPGVLVPFYGRSSSRHPKNYTSHRFLSRQVIEWDDEFQNLCNFGLKQGGNFSPWDLTFTLLHGASTEQKSNMVVFGTVSLNLAELPSTMDSQIQRKLSVTLKMEGTTPSEATLLLMDFQCLMEPQVCLSFAEVRNSHGSAGLGHDSAESDKGKLTRRVSYFRSFRKSSNERKSRGDQVTSDWHESFLCDSEGSPGNGLISSDVNADLNSKGESGSFLSHETQFDSGEKSWFLRKRKWLNGRPPRRKVELFVGKTSRAVDNNLPDSVKESNSTAEYSSQSDHELGNYTTSRWEEREVESRDGQAKLTTNVFFASFDQRSEKAAGESACTALVAVIAHWLHLHQHLMPTRSKFDSLITQGSSEWQKLCSNETYINLFPNKHFDLETVLEADLRPLDVLPEKSFIGFFSPEKFERLKGLMSFDDIWNEINKNTKSYEPRIYIVSWNDHFFVLKIEADAYYMIDSLGERLFEGCNQAYILKFDNSSIMHGRTKKVEDDSEESLEVICSGKECCRQFIKRFLAAIPLKELEEEEKKSAASILPLHRHLQIEFHYTSSSSSSSSLSSFSSSTLSTSSTSSTYSSQVKSD</sequence>
<dbReference type="PROSITE" id="PS51840">
    <property type="entry name" value="C2_NT"/>
    <property type="match status" value="1"/>
</dbReference>
<feature type="region of interest" description="Disordered" evidence="1">
    <location>
        <begin position="598"/>
        <end position="631"/>
    </location>
</feature>
<dbReference type="AlphaFoldDB" id="A0A540MB41"/>
<dbReference type="InterPro" id="IPR019448">
    <property type="entry name" value="NT-C2"/>
</dbReference>
<evidence type="ECO:0000256" key="1">
    <source>
        <dbReference type="SAM" id="MobiDB-lite"/>
    </source>
</evidence>
<accession>A0A540MB41</accession>
<evidence type="ECO:0000313" key="4">
    <source>
        <dbReference type="Proteomes" id="UP000315295"/>
    </source>
</evidence>
<organism evidence="3 4">
    <name type="scientific">Malus baccata</name>
    <name type="common">Siberian crab apple</name>
    <name type="synonym">Pyrus baccata</name>
    <dbReference type="NCBI Taxonomy" id="106549"/>
    <lineage>
        <taxon>Eukaryota</taxon>
        <taxon>Viridiplantae</taxon>
        <taxon>Streptophyta</taxon>
        <taxon>Embryophyta</taxon>
        <taxon>Tracheophyta</taxon>
        <taxon>Spermatophyta</taxon>
        <taxon>Magnoliopsida</taxon>
        <taxon>eudicotyledons</taxon>
        <taxon>Gunneridae</taxon>
        <taxon>Pentapetalae</taxon>
        <taxon>rosids</taxon>
        <taxon>fabids</taxon>
        <taxon>Rosales</taxon>
        <taxon>Rosaceae</taxon>
        <taxon>Amygdaloideae</taxon>
        <taxon>Maleae</taxon>
        <taxon>Malus</taxon>
    </lineage>
</organism>
<reference evidence="3 4" key="1">
    <citation type="journal article" date="2019" name="G3 (Bethesda)">
        <title>Sequencing of a Wild Apple (Malus baccata) Genome Unravels the Differences Between Cultivated and Wild Apple Species Regarding Disease Resistance and Cold Tolerance.</title>
        <authorList>
            <person name="Chen X."/>
        </authorList>
    </citation>
    <scope>NUCLEOTIDE SEQUENCE [LARGE SCALE GENOMIC DNA]</scope>
    <source>
        <strain evidence="4">cv. Shandingzi</strain>
        <tissue evidence="3">Leaves</tissue>
    </source>
</reference>
<keyword evidence="4" id="KW-1185">Reference proteome</keyword>
<dbReference type="EMBL" id="VIEB01000303">
    <property type="protein sequence ID" value="TQD95898.1"/>
    <property type="molecule type" value="Genomic_DNA"/>
</dbReference>
<dbReference type="PANTHER" id="PTHR31182:SF23">
    <property type="entry name" value="SPLICING FACTOR 3A SUBUNIT"/>
    <property type="match status" value="1"/>
</dbReference>
<dbReference type="PANTHER" id="PTHR31182">
    <property type="entry name" value="C2 NT-TYPE DOMAIN-CONTAINING PROTEIN"/>
    <property type="match status" value="1"/>
</dbReference>
<comment type="caution">
    <text evidence="3">The sequence shown here is derived from an EMBL/GenBank/DDBJ whole genome shotgun (WGS) entry which is preliminary data.</text>
</comment>
<evidence type="ECO:0000313" key="3">
    <source>
        <dbReference type="EMBL" id="TQD95898.1"/>
    </source>
</evidence>
<dbReference type="Pfam" id="PF10358">
    <property type="entry name" value="NT-C2"/>
    <property type="match status" value="1"/>
</dbReference>
<name>A0A540MB41_MALBA</name>
<dbReference type="Proteomes" id="UP000315295">
    <property type="component" value="Unassembled WGS sequence"/>
</dbReference>
<evidence type="ECO:0000259" key="2">
    <source>
        <dbReference type="PROSITE" id="PS51840"/>
    </source>
</evidence>
<proteinExistence type="predicted"/>
<gene>
    <name evidence="3" type="ORF">C1H46_018476</name>
</gene>